<dbReference type="AlphaFoldDB" id="A0A418PSH3"/>
<dbReference type="Proteomes" id="UP000283522">
    <property type="component" value="Unassembled WGS sequence"/>
</dbReference>
<dbReference type="InterPro" id="IPR012338">
    <property type="entry name" value="Beta-lactam/transpept-like"/>
</dbReference>
<gene>
    <name evidence="3" type="ORF">D0X99_10365</name>
</gene>
<dbReference type="PANTHER" id="PTHR46825">
    <property type="entry name" value="D-ALANYL-D-ALANINE-CARBOXYPEPTIDASE/ENDOPEPTIDASE AMPH"/>
    <property type="match status" value="1"/>
</dbReference>
<dbReference type="Pfam" id="PF00144">
    <property type="entry name" value="Beta-lactamase"/>
    <property type="match status" value="1"/>
</dbReference>
<evidence type="ECO:0000256" key="1">
    <source>
        <dbReference type="SAM" id="SignalP"/>
    </source>
</evidence>
<dbReference type="RefSeq" id="WP_119477754.1">
    <property type="nucleotide sequence ID" value="NZ_QXML01000004.1"/>
</dbReference>
<organism evidence="3 4">
    <name type="scientific">Algoriphagus lacus</name>
    <dbReference type="NCBI Taxonomy" id="2056311"/>
    <lineage>
        <taxon>Bacteria</taxon>
        <taxon>Pseudomonadati</taxon>
        <taxon>Bacteroidota</taxon>
        <taxon>Cytophagia</taxon>
        <taxon>Cytophagales</taxon>
        <taxon>Cyclobacteriaceae</taxon>
        <taxon>Algoriphagus</taxon>
    </lineage>
</organism>
<dbReference type="EMBL" id="QXML01000004">
    <property type="protein sequence ID" value="RIW15818.1"/>
    <property type="molecule type" value="Genomic_DNA"/>
</dbReference>
<accession>A0A418PSH3</accession>
<protein>
    <submittedName>
        <fullName evidence="3">Class A beta-lactamase-related serine hydrolase</fullName>
    </submittedName>
</protein>
<dbReference type="SUPFAM" id="SSF56601">
    <property type="entry name" value="beta-lactamase/transpeptidase-like"/>
    <property type="match status" value="1"/>
</dbReference>
<evidence type="ECO:0000313" key="4">
    <source>
        <dbReference type="Proteomes" id="UP000283522"/>
    </source>
</evidence>
<keyword evidence="1" id="KW-0732">Signal</keyword>
<feature type="chain" id="PRO_5019099542" evidence="1">
    <location>
        <begin position="22"/>
        <end position="392"/>
    </location>
</feature>
<dbReference type="Gene3D" id="3.40.710.10">
    <property type="entry name" value="DD-peptidase/beta-lactamase superfamily"/>
    <property type="match status" value="1"/>
</dbReference>
<name>A0A418PSH3_9BACT</name>
<feature type="domain" description="Beta-lactamase-related" evidence="2">
    <location>
        <begin position="46"/>
        <end position="365"/>
    </location>
</feature>
<sequence>MKMTYKICFSAILIFSFSAIEGFSQKKNECNSTNTPAANSHFAKVQEKMEELVKLGIPGIVAGVKTEQESWYSAAGFSRIEDLNPMNSCNLQYLQSISKTYLATSILQLKDQGMIDLDQPVAKYLPAELAAWIVGSDRMTVRMLLNHTSGIPEYNYLPEYITVLLQDPDHAFTPLDYMELIKGKEPNFEPGSRYSYRNSGYVLLALMMDHLTGDHAEFIRQNIFKKLDLKNTYYRESPAYLEKPTLVDGYWDRYSNGIVENSSYLQKQNVRKMIGDDGIITTAADGIRFLEALMKGELISSTSLGEMKTWVNDSKSLPQYGLGLDLTTLGGKEAIGHSGGGLGAGSQLYYFPERNTYIFLAINLATVTGSPIHSQAEKVLNELYLEILKDKP</sequence>
<proteinExistence type="predicted"/>
<dbReference type="InterPro" id="IPR050491">
    <property type="entry name" value="AmpC-like"/>
</dbReference>
<keyword evidence="4" id="KW-1185">Reference proteome</keyword>
<feature type="signal peptide" evidence="1">
    <location>
        <begin position="1"/>
        <end position="21"/>
    </location>
</feature>
<dbReference type="PANTHER" id="PTHR46825:SF7">
    <property type="entry name" value="D-ALANYL-D-ALANINE CARBOXYPEPTIDASE"/>
    <property type="match status" value="1"/>
</dbReference>
<dbReference type="InterPro" id="IPR001466">
    <property type="entry name" value="Beta-lactam-related"/>
</dbReference>
<comment type="caution">
    <text evidence="3">The sequence shown here is derived from an EMBL/GenBank/DDBJ whole genome shotgun (WGS) entry which is preliminary data.</text>
</comment>
<dbReference type="OrthoDB" id="9793489at2"/>
<evidence type="ECO:0000313" key="3">
    <source>
        <dbReference type="EMBL" id="RIW15818.1"/>
    </source>
</evidence>
<reference evidence="3 4" key="1">
    <citation type="submission" date="2018-09" db="EMBL/GenBank/DDBJ databases">
        <authorList>
            <person name="Wang X."/>
            <person name="Du Z."/>
        </authorList>
    </citation>
    <scope>NUCLEOTIDE SEQUENCE [LARGE SCALE GENOMIC DNA]</scope>
    <source>
        <strain evidence="3 4">N3</strain>
    </source>
</reference>
<keyword evidence="3" id="KW-0378">Hydrolase</keyword>
<dbReference type="GO" id="GO:0016787">
    <property type="term" value="F:hydrolase activity"/>
    <property type="evidence" value="ECO:0007669"/>
    <property type="project" value="UniProtKB-KW"/>
</dbReference>
<evidence type="ECO:0000259" key="2">
    <source>
        <dbReference type="Pfam" id="PF00144"/>
    </source>
</evidence>